<evidence type="ECO:0000313" key="2">
    <source>
        <dbReference type="Proteomes" id="UP001596417"/>
    </source>
</evidence>
<proteinExistence type="predicted"/>
<reference evidence="1 2" key="1">
    <citation type="journal article" date="2019" name="Int. J. Syst. Evol. Microbiol.">
        <title>The Global Catalogue of Microorganisms (GCM) 10K type strain sequencing project: providing services to taxonomists for standard genome sequencing and annotation.</title>
        <authorList>
            <consortium name="The Broad Institute Genomics Platform"/>
            <consortium name="The Broad Institute Genome Sequencing Center for Infectious Disease"/>
            <person name="Wu L."/>
            <person name="Ma J."/>
        </authorList>
    </citation>
    <scope>NUCLEOTIDE SEQUENCE [LARGE SCALE GENOMIC DNA]</scope>
    <source>
        <strain evidence="1 2">RDMS1</strain>
    </source>
</reference>
<sequence length="264" mass="28732">MCSITDNSGTKATKATYPVRIENVSTAMTLETTAVADELKEQPVPLSPGAFAVHNGKAPIFTSDEPERDNGLEEVAEDGIPTRLAKWLAEQNGVSQSGAFTTPVGMDAPTPAPAPLTPGSAYEFEFEAKSGDRLSFVTMFVPSNDLFYSPDEIGIDLFTRGEPIDGDVTDRIGLWDAGTEINEEPGVGGISHSASVVQDRSRRTRVYRPDQRGQRLHLPGRHRCPQCDRVAAQWVNSNAIRSLDRRSPEQMIVTTTGQMQKTAK</sequence>
<dbReference type="InterPro" id="IPR009465">
    <property type="entry name" value="Spondin_N"/>
</dbReference>
<keyword evidence="2" id="KW-1185">Reference proteome</keyword>
<dbReference type="NCBIfam" id="NF038123">
    <property type="entry name" value="NF038123_dom"/>
    <property type="match status" value="1"/>
</dbReference>
<evidence type="ECO:0000313" key="1">
    <source>
        <dbReference type="EMBL" id="MFC7190816.1"/>
    </source>
</evidence>
<dbReference type="Proteomes" id="UP001596417">
    <property type="component" value="Unassembled WGS sequence"/>
</dbReference>
<comment type="caution">
    <text evidence="1">The sequence shown here is derived from an EMBL/GenBank/DDBJ whole genome shotgun (WGS) entry which is preliminary data.</text>
</comment>
<dbReference type="EMBL" id="JBHTAX010000001">
    <property type="protein sequence ID" value="MFC7190816.1"/>
    <property type="molecule type" value="Genomic_DNA"/>
</dbReference>
<gene>
    <name evidence="1" type="ORF">ACFQL7_13880</name>
</gene>
<dbReference type="AlphaFoldDB" id="A0ABD5YUC6"/>
<dbReference type="RefSeq" id="WP_390205833.1">
    <property type="nucleotide sequence ID" value="NZ_JBHTAX010000001.1"/>
</dbReference>
<accession>A0ABD5YUC6</accession>
<protein>
    <submittedName>
        <fullName evidence="1">Spondin domain-containing protein</fullName>
    </submittedName>
</protein>
<dbReference type="InterPro" id="IPR038678">
    <property type="entry name" value="Spondin_N_sf"/>
</dbReference>
<organism evidence="1 2">
    <name type="scientific">Halocatena marina</name>
    <dbReference type="NCBI Taxonomy" id="2934937"/>
    <lineage>
        <taxon>Archaea</taxon>
        <taxon>Methanobacteriati</taxon>
        <taxon>Methanobacteriota</taxon>
        <taxon>Stenosarchaea group</taxon>
        <taxon>Halobacteria</taxon>
        <taxon>Halobacteriales</taxon>
        <taxon>Natronomonadaceae</taxon>
        <taxon>Halocatena</taxon>
    </lineage>
</organism>
<dbReference type="Gene3D" id="2.60.40.2130">
    <property type="entry name" value="F-spondin domain"/>
    <property type="match status" value="1"/>
</dbReference>
<name>A0ABD5YUC6_9EURY</name>